<evidence type="ECO:0000313" key="1">
    <source>
        <dbReference type="EMBL" id="MBA0699065.1"/>
    </source>
</evidence>
<dbReference type="EMBL" id="JABFAA010000013">
    <property type="protein sequence ID" value="MBA0699065.1"/>
    <property type="molecule type" value="Genomic_DNA"/>
</dbReference>
<protein>
    <submittedName>
        <fullName evidence="1">Uncharacterized protein</fullName>
    </submittedName>
</protein>
<feature type="non-terminal residue" evidence="1">
    <location>
        <position position="40"/>
    </location>
</feature>
<name>A0A7J8YHL5_GOSAI</name>
<evidence type="ECO:0000313" key="2">
    <source>
        <dbReference type="Proteomes" id="UP000593577"/>
    </source>
</evidence>
<comment type="caution">
    <text evidence="1">The sequence shown here is derived from an EMBL/GenBank/DDBJ whole genome shotgun (WGS) entry which is preliminary data.</text>
</comment>
<gene>
    <name evidence="1" type="ORF">Goari_000734</name>
</gene>
<reference evidence="1 2" key="1">
    <citation type="journal article" date="2019" name="Genome Biol. Evol.">
        <title>Insights into the evolution of the New World diploid cottons (Gossypium, subgenus Houzingenia) based on genome sequencing.</title>
        <authorList>
            <person name="Grover C.E."/>
            <person name="Arick M.A. 2nd"/>
            <person name="Thrash A."/>
            <person name="Conover J.L."/>
            <person name="Sanders W.S."/>
            <person name="Peterson D.G."/>
            <person name="Frelichowski J.E."/>
            <person name="Scheffler J.A."/>
            <person name="Scheffler B.E."/>
            <person name="Wendel J.F."/>
        </authorList>
    </citation>
    <scope>NUCLEOTIDE SEQUENCE [LARGE SCALE GENOMIC DNA]</scope>
    <source>
        <strain evidence="1">185</strain>
        <tissue evidence="1">Leaf</tissue>
    </source>
</reference>
<keyword evidence="2" id="KW-1185">Reference proteome</keyword>
<dbReference type="Proteomes" id="UP000593577">
    <property type="component" value="Unassembled WGS sequence"/>
</dbReference>
<organism evidence="1 2">
    <name type="scientific">Gossypium aridum</name>
    <name type="common">American cotton</name>
    <name type="synonym">Erioxylum aridum</name>
    <dbReference type="NCBI Taxonomy" id="34290"/>
    <lineage>
        <taxon>Eukaryota</taxon>
        <taxon>Viridiplantae</taxon>
        <taxon>Streptophyta</taxon>
        <taxon>Embryophyta</taxon>
        <taxon>Tracheophyta</taxon>
        <taxon>Spermatophyta</taxon>
        <taxon>Magnoliopsida</taxon>
        <taxon>eudicotyledons</taxon>
        <taxon>Gunneridae</taxon>
        <taxon>Pentapetalae</taxon>
        <taxon>rosids</taxon>
        <taxon>malvids</taxon>
        <taxon>Malvales</taxon>
        <taxon>Malvaceae</taxon>
        <taxon>Malvoideae</taxon>
        <taxon>Gossypium</taxon>
    </lineage>
</organism>
<feature type="non-terminal residue" evidence="1">
    <location>
        <position position="1"/>
    </location>
</feature>
<proteinExistence type="predicted"/>
<dbReference type="AlphaFoldDB" id="A0A7J8YHL5"/>
<sequence length="40" mass="4407">EGKRSLVVVSHYSTKLLSVTALKTFDQTVESRSSDLLLTP</sequence>
<accession>A0A7J8YHL5</accession>